<dbReference type="EMBL" id="JBHSHL010000003">
    <property type="protein sequence ID" value="MFC4803585.1"/>
    <property type="molecule type" value="Genomic_DNA"/>
</dbReference>
<evidence type="ECO:0000259" key="2">
    <source>
        <dbReference type="Pfam" id="PF07261"/>
    </source>
</evidence>
<dbReference type="Pfam" id="PF07261">
    <property type="entry name" value="DnaB_2"/>
    <property type="match status" value="2"/>
</dbReference>
<dbReference type="SUPFAM" id="SSF158499">
    <property type="entry name" value="DnaD domain-like"/>
    <property type="match status" value="2"/>
</dbReference>
<dbReference type="InterPro" id="IPR006343">
    <property type="entry name" value="DnaB/C_C"/>
</dbReference>
<evidence type="ECO:0000313" key="3">
    <source>
        <dbReference type="EMBL" id="MFC4803585.1"/>
    </source>
</evidence>
<comment type="similarity">
    <text evidence="1">Belongs to the DnaB/DnaD family.</text>
</comment>
<organism evidence="3 4">
    <name type="scientific">Filifactor villosus</name>
    <dbReference type="NCBI Taxonomy" id="29374"/>
    <lineage>
        <taxon>Bacteria</taxon>
        <taxon>Bacillati</taxon>
        <taxon>Bacillota</taxon>
        <taxon>Clostridia</taxon>
        <taxon>Peptostreptococcales</taxon>
        <taxon>Filifactoraceae</taxon>
        <taxon>Filifactor</taxon>
    </lineage>
</organism>
<keyword evidence="4" id="KW-1185">Reference proteome</keyword>
<name>A0ABV9QH02_9FIRM</name>
<evidence type="ECO:0000313" key="4">
    <source>
        <dbReference type="Proteomes" id="UP001595916"/>
    </source>
</evidence>
<dbReference type="NCBIfam" id="TIGR01446">
    <property type="entry name" value="DnaD_dom"/>
    <property type="match status" value="2"/>
</dbReference>
<sequence>MFFKEEIHREALDTPIPNVFFSQVLPIVEPLFLKIYLYGYYLCQGEQSETFDNRFLAETLNVSLDDVMQAWDFFESCNLIAKHRPEGADTWDYSVEFKNLKRFYNARGEVDISRERALVFKKNEEYEKMYDKIESILGMIVMSHQQRSINEYISTHNISKELVVEAFRYCVHNRGSRSVNHAMSILRIWYSEGVRTVEDLGDFLMQRGERYGIYKKVLSFLGEYRLPTKAEEKLIDKWIDEYRFGIDVIEEAFSKATAIKSPNMRYVDGILRNWNEQTGELNLRKKENAQKKDPTLFRIHILEELGIARDPLTKEDIKALRYLYEHFSLEEITKTIEYMKKLNYKKSIRELYRLMKYPTVDDIKHRKQETSEFEIGREEIREVLSRKKLTKQEERERELEEELKLLSKLRTDWSEG</sequence>
<dbReference type="Proteomes" id="UP001595916">
    <property type="component" value="Unassembled WGS sequence"/>
</dbReference>
<accession>A0ABV9QH02</accession>
<reference evidence="4" key="1">
    <citation type="journal article" date="2019" name="Int. J. Syst. Evol. Microbiol.">
        <title>The Global Catalogue of Microorganisms (GCM) 10K type strain sequencing project: providing services to taxonomists for standard genome sequencing and annotation.</title>
        <authorList>
            <consortium name="The Broad Institute Genomics Platform"/>
            <consortium name="The Broad Institute Genome Sequencing Center for Infectious Disease"/>
            <person name="Wu L."/>
            <person name="Ma J."/>
        </authorList>
    </citation>
    <scope>NUCLEOTIDE SEQUENCE [LARGE SCALE GENOMIC DNA]</scope>
    <source>
        <strain evidence="4">CCUG 46385</strain>
    </source>
</reference>
<evidence type="ECO:0000256" key="1">
    <source>
        <dbReference type="ARBA" id="ARBA00093462"/>
    </source>
</evidence>
<dbReference type="InterPro" id="IPR053162">
    <property type="entry name" value="DnaD"/>
</dbReference>
<feature type="domain" description="DnaB/C C-terminal" evidence="2">
    <location>
        <begin position="225"/>
        <end position="277"/>
    </location>
</feature>
<comment type="caution">
    <text evidence="3">The sequence shown here is derived from an EMBL/GenBank/DDBJ whole genome shotgun (WGS) entry which is preliminary data.</text>
</comment>
<dbReference type="RefSeq" id="WP_379787027.1">
    <property type="nucleotide sequence ID" value="NZ_JBHSHL010000003.1"/>
</dbReference>
<feature type="domain" description="DnaB/C C-terminal" evidence="2">
    <location>
        <begin position="130"/>
        <end position="200"/>
    </location>
</feature>
<protein>
    <submittedName>
        <fullName evidence="3">DnaD domain protein</fullName>
    </submittedName>
</protein>
<gene>
    <name evidence="3" type="ORF">ACFO4R_00670</name>
</gene>
<dbReference type="PANTHER" id="PTHR37293:SF5">
    <property type="entry name" value="DNA REPLICATION PROTEIN"/>
    <property type="match status" value="1"/>
</dbReference>
<dbReference type="PANTHER" id="PTHR37293">
    <property type="entry name" value="PHAGE REPLICATION PROTEIN-RELATED"/>
    <property type="match status" value="1"/>
</dbReference>
<dbReference type="InterPro" id="IPR034829">
    <property type="entry name" value="DnaD-like_sf"/>
</dbReference>
<proteinExistence type="inferred from homology"/>
<dbReference type="Gene3D" id="1.10.10.630">
    <property type="entry name" value="DnaD domain-like"/>
    <property type="match status" value="2"/>
</dbReference>